<keyword evidence="5" id="KW-0677">Repeat</keyword>
<dbReference type="CDD" id="cd19534">
    <property type="entry name" value="E_NRPS"/>
    <property type="match status" value="1"/>
</dbReference>
<dbReference type="FunFam" id="3.40.50.980:FF:000001">
    <property type="entry name" value="Non-ribosomal peptide synthetase"/>
    <property type="match status" value="3"/>
</dbReference>
<accession>A0AAE3GC22</accession>
<dbReference type="InterPro" id="IPR000873">
    <property type="entry name" value="AMP-dep_synth/lig_dom"/>
</dbReference>
<dbReference type="Gene3D" id="1.10.1200.10">
    <property type="entry name" value="ACP-like"/>
    <property type="match status" value="3"/>
</dbReference>
<dbReference type="CDD" id="cd19543">
    <property type="entry name" value="DCL_NRPS"/>
    <property type="match status" value="1"/>
</dbReference>
<dbReference type="Pfam" id="PF13193">
    <property type="entry name" value="AMP-binding_C"/>
    <property type="match status" value="3"/>
</dbReference>
<comment type="cofactor">
    <cofactor evidence="1">
        <name>pantetheine 4'-phosphate</name>
        <dbReference type="ChEBI" id="CHEBI:47942"/>
    </cofactor>
</comment>
<dbReference type="GO" id="GO:0044550">
    <property type="term" value="P:secondary metabolite biosynthetic process"/>
    <property type="evidence" value="ECO:0007669"/>
    <property type="project" value="UniProtKB-ARBA"/>
</dbReference>
<dbReference type="Proteomes" id="UP001206128">
    <property type="component" value="Unassembled WGS sequence"/>
</dbReference>
<dbReference type="InterPro" id="IPR020845">
    <property type="entry name" value="AMP-binding_CS"/>
</dbReference>
<dbReference type="GO" id="GO:0003824">
    <property type="term" value="F:catalytic activity"/>
    <property type="evidence" value="ECO:0007669"/>
    <property type="project" value="InterPro"/>
</dbReference>
<dbReference type="RefSeq" id="WP_253767856.1">
    <property type="nucleotide sequence ID" value="NZ_JAMTCK010000002.1"/>
</dbReference>
<keyword evidence="4" id="KW-0597">Phosphoprotein</keyword>
<dbReference type="InterPro" id="IPR025110">
    <property type="entry name" value="AMP-bd_C"/>
</dbReference>
<evidence type="ECO:0000256" key="2">
    <source>
        <dbReference type="ARBA" id="ARBA00006432"/>
    </source>
</evidence>
<keyword evidence="10" id="KW-1185">Reference proteome</keyword>
<dbReference type="SMART" id="SM00823">
    <property type="entry name" value="PKS_PP"/>
    <property type="match status" value="3"/>
</dbReference>
<dbReference type="PROSITE" id="PS00455">
    <property type="entry name" value="AMP_BINDING"/>
    <property type="match status" value="3"/>
</dbReference>
<keyword evidence="3" id="KW-0596">Phosphopantetheine</keyword>
<evidence type="ECO:0000313" key="10">
    <source>
        <dbReference type="Proteomes" id="UP001206128"/>
    </source>
</evidence>
<evidence type="ECO:0000256" key="3">
    <source>
        <dbReference type="ARBA" id="ARBA00022450"/>
    </source>
</evidence>
<dbReference type="NCBIfam" id="NF003417">
    <property type="entry name" value="PRK04813.1"/>
    <property type="match status" value="3"/>
</dbReference>
<dbReference type="Pfam" id="PF00550">
    <property type="entry name" value="PP-binding"/>
    <property type="match status" value="3"/>
</dbReference>
<evidence type="ECO:0000256" key="6">
    <source>
        <dbReference type="ARBA" id="ARBA00023194"/>
    </source>
</evidence>
<dbReference type="Gene3D" id="3.40.50.980">
    <property type="match status" value="6"/>
</dbReference>
<dbReference type="CDD" id="cd19531">
    <property type="entry name" value="LCL_NRPS-like"/>
    <property type="match status" value="1"/>
</dbReference>
<dbReference type="InterPro" id="IPR009081">
    <property type="entry name" value="PP-bd_ACP"/>
</dbReference>
<dbReference type="FunFam" id="1.10.1200.10:FF:000016">
    <property type="entry name" value="Non-ribosomal peptide synthase"/>
    <property type="match status" value="1"/>
</dbReference>
<dbReference type="PROSITE" id="PS00012">
    <property type="entry name" value="PHOSPHOPANTETHEINE"/>
    <property type="match status" value="2"/>
</dbReference>
<dbReference type="GO" id="GO:0031177">
    <property type="term" value="F:phosphopantetheine binding"/>
    <property type="evidence" value="ECO:0007669"/>
    <property type="project" value="InterPro"/>
</dbReference>
<dbReference type="GO" id="GO:0008610">
    <property type="term" value="P:lipid biosynthetic process"/>
    <property type="evidence" value="ECO:0007669"/>
    <property type="project" value="UniProtKB-ARBA"/>
</dbReference>
<dbReference type="SUPFAM" id="SSF56801">
    <property type="entry name" value="Acetyl-CoA synthetase-like"/>
    <property type="match status" value="3"/>
</dbReference>
<dbReference type="GO" id="GO:0043041">
    <property type="term" value="P:amino acid activation for nonribosomal peptide biosynthetic process"/>
    <property type="evidence" value="ECO:0007669"/>
    <property type="project" value="TreeGrafter"/>
</dbReference>
<dbReference type="Pfam" id="PF00668">
    <property type="entry name" value="Condensation"/>
    <property type="match status" value="3"/>
</dbReference>
<dbReference type="SUPFAM" id="SSF47336">
    <property type="entry name" value="ACP-like"/>
    <property type="match status" value="3"/>
</dbReference>
<dbReference type="Gene3D" id="3.30.559.30">
    <property type="entry name" value="Nonribosomal peptide synthetase, condensation domain"/>
    <property type="match status" value="3"/>
</dbReference>
<evidence type="ECO:0000256" key="7">
    <source>
        <dbReference type="SAM" id="MobiDB-lite"/>
    </source>
</evidence>
<sequence>MTVRFLLQSFDEQVRRIPDAPAVRSGTESLSYAELDARATRLAGQLVARGVGPDVLVGVCAERGPDLVVGMLGVLKAGGAYLPLDPGHPRERLAFMLADAGVGTVLTQRRFAERVPAPETALVHLDAVGTDAEHQPVTPPAPAVRPEHLAYVIYTSGSTGRPKGVGIEHRQLAEYLGYCAANYPGLAGAALLHGSVAFDLTVTTVWGPLVVGGCVLVGDLDDSAPALPRQPSFVKVTPSHLPMLLALPEAFSPTGELVIGGEALTDGALRRWRERHPGATVVNEYGPTEATVGCVALFVEPGARLAPGPVAIGGSVAGARAYVLDERLRPVDVGAEGELYLAGPGLARGYLGRFALTAERFVADPFQGPGQRMYRTGDVVRWDTDGVLHYLGRADDQVKIRGYRIEPGEIEAALLRHPAVAGAAVAARGDTPENRRLVAYLVPTDQTLPDPASLREFLAPTLPEHMVPAAFVPLARLPLAPSGKLDRDALPDPDSEAAPAAAGSREPTGPVEQTIAAIWAEVLGLEHVGADEDFFELGGNSLLAFRVVPRVRAALDVQLPARVLFDHRTVAALAARAGNAATDVQQAIPSVPATATLPLSFPQQRFWFFHEFDPDAVEYNVHFGFRLHGELDLAAVRAACARLVQRHEPLRTTVELVDGTPTQVVHPATEPPVSVVETTEAELERVLTDEISTPFDLVHGPVVRFVVVRLGTDEHVLLFGLHHIAVDGWSMGLLVEEFSALYNAGGVDRLAPLPLRYADAAVWQRNLLTDARLAPHLDYWREKLADLAPLQLPTDRPRPAVRTSVGRDHRFALPAALTRALTEFSAAHGATLFMTLVAACQVLFARHSGQRDVAVGTAVSGRDRPELERLVGCFINTLVLRSTVDGQQSFVDFLGQVKETVLGAFAHQEVPFERLVDELCQERDASRTPLVQAMVVLQSGLHKSLTLTGARAERLALPEVSAIFDISIEFTEQADGGLDVLVKYNTDLFDAGTVAAMSTRLTTLLGALPDHAARSVAQLPMLTDAETALVVNGWNDTAVDHPDERGVSELFEEQARRTPDAVALVAETGTLSYADLNARANQLAHLLLARGVGAESTVAVLLDRTPGAVVAMLAVLKAGAAYVPLHSSYPVERLRRVVDEVGAPLLLTDQAMRDRALAVGCAVIEVDADPEITAQPTTNPGVPLRADRLAYVMFTSGSTGVPKGVAVTHGNIVALVADHRWRNGNHDRVLFHSPHAFDAATYEMWQPLLSGGTVIVAPGELTPQRVQALAAAHQVTAMWLTSALFSLFANEDPGCFAGLREVWTGGEAVSVDAVDRVLAHCPELTVVNGYGPTETTTFATCRPLTAGLAVAPIGRPMDNMRGYVLDEQLTPVPPGVPGELYLAGAGLARGYFGRPGLTAERFVADPFGDGGRLYRTGDVVRWTADGEFEFVGRTDGQVKIRGFRIELGEIEMALRGHESVADAVVSVRQDGGRKYLAAYLTSATDTEVDSAALRAHLGRTLPEYMVPSAFVTLAAFPLTATAKVDHRALPDPRALTPADAGDDHVAPTDPVQAELSRIWAETIGVDRVGVTDNFFALGGDSILAIQVVSRAQRAGLRLTSKDLFRWQTIADLAPHVVRDQATPRTSAPVTGPAPLTPIQHYLFDRFTRPRLFNQYLTAELAPDVDEAALRTALIALTEQHDALRSRYTQGEDGWSQDVAATVDGEILRIAEPGVDPVSLSDVDIERGPLLTAVLSRGATPTLLLTVHHLVVDGVSWRILLEDLATGYAQACAGRPVDLGPRTSSFRDWAIRLTEHVTGGGFADELPFWSARGSAEDAGIPRDRSGPNTVDTTREARVRLDADLTRALLREVPDVYRTEINDVLLAALARVLSRWTGRERVLVALEGHGREELFDEIDLSRTVGWFTSYFPVTLVDTGGDWARQLKSVKEQLRAVPRRGVGYGALRYLGAADRLPEITPQVSFNYLGQFDGGAADTGPLRAVSAIELRQDPADRRGHALEIVGAVRSGQLEFTWSYSANQHDASTVERLAAEFADAVTAIVQHCTTPGAGGRTPSDFPLARLDQVAVDRLVEDGRSVADIYPLTPMQSGILYDTLMAPESDAYLVQFDVLLDGVDDLDALAAAWQRVVDRTPVLRTAIVGAGGDEPLQVVHAHVQVPVSQHDLRGHADPETELRRIVDADWARRLDLSAVPLTRVTLVRLSDTEVRMIWLVHHILLDGWSAHRLLAEVCAAYAGRPAAPSRPFRDYLAWLAEQDQTVAEAHWRSVLAGFTTLTRLPYDRPPTTAYRPRSTEWVDIAVPEEVTARLTDLVRAAKLTMNTLVQGAWAVLLARLGGEADVCFGATVSGRPADLVGADEIAGILINTLPVRVRVDGTRDLVPWLLELQDAQAQAREFESVALSQVQAWSELPAGTRLFDSILVFENYPIDRSAPAPRIREVTANEVNGYPLNVVVYPGQRLSFTLRFDPELFDATTVRRLGGHLVALLTGVAEQADARVGAIPLLTPADARRVLTEWNDTAQPVPAARTVPELFAEQVRRTPDAVALVSDEGEVSYAELDARAERLARLLVARGVTAESRVAMLMGRTSNAVVAMLAVLRAGGVYVPLHASYPAERLRWVADDVAAVLVLTDQSLADQARATGRPVLVVDTDQPDVTASLPTSSGADRLAYVMFTSGSTGLPKGVAVTHGNIVALAADHRWRSGGHERVLFHSPHAFDAATYEIWVPLLSGGRVVLAPGELDARGLARLVSAHGVTAVFITTALFNLFAEEAPDCFAGLREVWTGGEAASLKAFEQVLAHCPGTEVVHVYGPTETTTFATCRPMAEGSGAAPIGRPMDNMRGYVLDEHLTPVPPGLPGELYLAGAGLARGYFGRPGLTAERFVADPFGDGGRLYRTGDVVRWTADGELEFLGRADGQVKIRGFRIELGEIEAALRGHESVADAVVVAHDEDGRKYLAAYLTAAAGASPDPGALAEALASQLPEYMVPSVFVPLDRIPLTSNGKVDRRALPDPRPHRVGAAEHVAPRNATEQALARIWAEVLSAERIGVHDSFFALGGDSITALRMLSRLRRAFGVAVSPRELFDAPTIGALAETVLDRVLGELR</sequence>
<feature type="domain" description="Carrier" evidence="8">
    <location>
        <begin position="3019"/>
        <end position="3094"/>
    </location>
</feature>
<dbReference type="PANTHER" id="PTHR45527">
    <property type="entry name" value="NONRIBOSOMAL PEPTIDE SYNTHETASE"/>
    <property type="match status" value="1"/>
</dbReference>
<dbReference type="GO" id="GO:0017000">
    <property type="term" value="P:antibiotic biosynthetic process"/>
    <property type="evidence" value="ECO:0007669"/>
    <property type="project" value="UniProtKB-KW"/>
</dbReference>
<dbReference type="CDD" id="cd05930">
    <property type="entry name" value="A_NRPS"/>
    <property type="match status" value="1"/>
</dbReference>
<evidence type="ECO:0000256" key="4">
    <source>
        <dbReference type="ARBA" id="ARBA00022553"/>
    </source>
</evidence>
<dbReference type="InterPro" id="IPR010071">
    <property type="entry name" value="AA_adenyl_dom"/>
</dbReference>
<keyword evidence="6" id="KW-0045">Antibiotic biosynthesis</keyword>
<dbReference type="InterPro" id="IPR020806">
    <property type="entry name" value="PKS_PP-bd"/>
</dbReference>
<dbReference type="InterPro" id="IPR006162">
    <property type="entry name" value="Ppantetheine_attach_site"/>
</dbReference>
<dbReference type="CDD" id="cd12117">
    <property type="entry name" value="A_NRPS_Srf_like"/>
    <property type="match status" value="2"/>
</dbReference>
<dbReference type="SUPFAM" id="SSF52777">
    <property type="entry name" value="CoA-dependent acyltransferases"/>
    <property type="match status" value="6"/>
</dbReference>
<dbReference type="GO" id="GO:0072330">
    <property type="term" value="P:monocarboxylic acid biosynthetic process"/>
    <property type="evidence" value="ECO:0007669"/>
    <property type="project" value="UniProtKB-ARBA"/>
</dbReference>
<dbReference type="Gene3D" id="2.30.38.10">
    <property type="entry name" value="Luciferase, Domain 3"/>
    <property type="match status" value="3"/>
</dbReference>
<dbReference type="FunFam" id="3.30.300.30:FF:000010">
    <property type="entry name" value="Enterobactin synthetase component F"/>
    <property type="match status" value="3"/>
</dbReference>
<evidence type="ECO:0000256" key="5">
    <source>
        <dbReference type="ARBA" id="ARBA00022737"/>
    </source>
</evidence>
<protein>
    <submittedName>
        <fullName evidence="9">Non-ribosomal peptide synthase domain TIGR01720/amino acid adenylation domain-containing protein</fullName>
    </submittedName>
</protein>
<dbReference type="InterPro" id="IPR023213">
    <property type="entry name" value="CAT-like_dom_sf"/>
</dbReference>
<dbReference type="GO" id="GO:0005737">
    <property type="term" value="C:cytoplasm"/>
    <property type="evidence" value="ECO:0007669"/>
    <property type="project" value="TreeGrafter"/>
</dbReference>
<dbReference type="InterPro" id="IPR036736">
    <property type="entry name" value="ACP-like_sf"/>
</dbReference>
<dbReference type="Pfam" id="PF00501">
    <property type="entry name" value="AMP-binding"/>
    <property type="match status" value="3"/>
</dbReference>
<dbReference type="FunFam" id="3.40.50.12780:FF:000012">
    <property type="entry name" value="Non-ribosomal peptide synthetase"/>
    <property type="match status" value="2"/>
</dbReference>
<proteinExistence type="inferred from homology"/>
<gene>
    <name evidence="9" type="ORF">LX83_001179</name>
</gene>
<dbReference type="SMART" id="SM01294">
    <property type="entry name" value="PKS_PP_betabranch"/>
    <property type="match status" value="1"/>
</dbReference>
<dbReference type="Gene3D" id="3.30.300.30">
    <property type="match status" value="3"/>
</dbReference>
<comment type="similarity">
    <text evidence="2">Belongs to the ATP-dependent AMP-binding enzyme family.</text>
</comment>
<dbReference type="PANTHER" id="PTHR45527:SF1">
    <property type="entry name" value="FATTY ACID SYNTHASE"/>
    <property type="match status" value="1"/>
</dbReference>
<dbReference type="Gene3D" id="3.30.559.10">
    <property type="entry name" value="Chloramphenicol acetyltransferase-like domain"/>
    <property type="match status" value="3"/>
</dbReference>
<dbReference type="InterPro" id="IPR045851">
    <property type="entry name" value="AMP-bd_C_sf"/>
</dbReference>
<dbReference type="InterPro" id="IPR001242">
    <property type="entry name" value="Condensation_dom"/>
</dbReference>
<dbReference type="PROSITE" id="PS50075">
    <property type="entry name" value="CARRIER"/>
    <property type="match status" value="3"/>
</dbReference>
<evidence type="ECO:0000256" key="1">
    <source>
        <dbReference type="ARBA" id="ARBA00001957"/>
    </source>
</evidence>
<organism evidence="9 10">
    <name type="scientific">Goodfellowiella coeruleoviolacea</name>
    <dbReference type="NCBI Taxonomy" id="334858"/>
    <lineage>
        <taxon>Bacteria</taxon>
        <taxon>Bacillati</taxon>
        <taxon>Actinomycetota</taxon>
        <taxon>Actinomycetes</taxon>
        <taxon>Pseudonocardiales</taxon>
        <taxon>Pseudonocardiaceae</taxon>
        <taxon>Goodfellowiella</taxon>
    </lineage>
</organism>
<feature type="region of interest" description="Disordered" evidence="7">
    <location>
        <begin position="483"/>
        <end position="508"/>
    </location>
</feature>
<reference evidence="9" key="1">
    <citation type="submission" date="2022-06" db="EMBL/GenBank/DDBJ databases">
        <title>Genomic Encyclopedia of Archaeal and Bacterial Type Strains, Phase II (KMG-II): from individual species to whole genera.</title>
        <authorList>
            <person name="Goeker M."/>
        </authorList>
    </citation>
    <scope>NUCLEOTIDE SEQUENCE</scope>
    <source>
        <strain evidence="9">DSM 43935</strain>
    </source>
</reference>
<evidence type="ECO:0000313" key="9">
    <source>
        <dbReference type="EMBL" id="MCP2164339.1"/>
    </source>
</evidence>
<dbReference type="FunFam" id="1.10.1200.10:FF:000005">
    <property type="entry name" value="Nonribosomal peptide synthetase 1"/>
    <property type="match status" value="2"/>
</dbReference>
<name>A0AAE3GC22_9PSEU</name>
<dbReference type="FunFam" id="2.30.38.10:FF:000001">
    <property type="entry name" value="Non-ribosomal peptide synthetase PvdI"/>
    <property type="match status" value="3"/>
</dbReference>
<dbReference type="NCBIfam" id="TIGR01720">
    <property type="entry name" value="NRPS-para261"/>
    <property type="match status" value="1"/>
</dbReference>
<evidence type="ECO:0000259" key="8">
    <source>
        <dbReference type="PROSITE" id="PS50075"/>
    </source>
</evidence>
<dbReference type="NCBIfam" id="TIGR01733">
    <property type="entry name" value="AA-adenyl-dom"/>
    <property type="match status" value="3"/>
</dbReference>
<comment type="caution">
    <text evidence="9">The sequence shown here is derived from an EMBL/GenBank/DDBJ whole genome shotgun (WGS) entry which is preliminary data.</text>
</comment>
<dbReference type="InterPro" id="IPR010060">
    <property type="entry name" value="NRPS_synth"/>
</dbReference>
<dbReference type="EMBL" id="JAMTCK010000002">
    <property type="protein sequence ID" value="MCP2164339.1"/>
    <property type="molecule type" value="Genomic_DNA"/>
</dbReference>
<feature type="domain" description="Carrier" evidence="8">
    <location>
        <begin position="1546"/>
        <end position="1620"/>
    </location>
</feature>
<feature type="domain" description="Carrier" evidence="8">
    <location>
        <begin position="506"/>
        <end position="581"/>
    </location>
</feature>